<dbReference type="InterPro" id="IPR011009">
    <property type="entry name" value="Kinase-like_dom_sf"/>
</dbReference>
<dbReference type="GO" id="GO:0016301">
    <property type="term" value="F:kinase activity"/>
    <property type="evidence" value="ECO:0007669"/>
    <property type="project" value="UniProtKB-UniRule"/>
</dbReference>
<dbReference type="InterPro" id="IPR016477">
    <property type="entry name" value="Fructo-/Ketosamine-3-kinase"/>
</dbReference>
<keyword evidence="2" id="KW-0418">Kinase</keyword>
<evidence type="ECO:0000256" key="2">
    <source>
        <dbReference type="PIRNR" id="PIRNR006221"/>
    </source>
</evidence>
<dbReference type="OrthoDB" id="5291879at2"/>
<evidence type="ECO:0000313" key="4">
    <source>
        <dbReference type="Proteomes" id="UP000009080"/>
    </source>
</evidence>
<dbReference type="AlphaFoldDB" id="C5BI19"/>
<gene>
    <name evidence="3" type="ordered locus">TERTU_1912</name>
</gene>
<protein>
    <submittedName>
        <fullName evidence="3">Phosphotransferase enzyme family protein</fullName>
    </submittedName>
</protein>
<reference evidence="3 4" key="1">
    <citation type="journal article" date="2009" name="PLoS ONE">
        <title>The complete genome of Teredinibacter turnerae T7901: an intracellular endosymbiont of marine wood-boring bivalves (shipworms).</title>
        <authorList>
            <person name="Yang J.C."/>
            <person name="Madupu R."/>
            <person name="Durkin A.S."/>
            <person name="Ekborg N.A."/>
            <person name="Pedamallu C.S."/>
            <person name="Hostetler J.B."/>
            <person name="Radune D."/>
            <person name="Toms B.S."/>
            <person name="Henrissat B."/>
            <person name="Coutinho P.M."/>
            <person name="Schwarz S."/>
            <person name="Field L."/>
            <person name="Trindade-Silva A.E."/>
            <person name="Soares C.A.G."/>
            <person name="Elshahawi S."/>
            <person name="Hanora A."/>
            <person name="Schmidt E.W."/>
            <person name="Haygood M.G."/>
            <person name="Posfai J."/>
            <person name="Benner J."/>
            <person name="Madinger C."/>
            <person name="Nove J."/>
            <person name="Anton B."/>
            <person name="Chaudhary K."/>
            <person name="Foster J."/>
            <person name="Holman A."/>
            <person name="Kumar S."/>
            <person name="Lessard P.A."/>
            <person name="Luyten Y.A."/>
            <person name="Slatko B."/>
            <person name="Wood N."/>
            <person name="Wu B."/>
            <person name="Teplitski M."/>
            <person name="Mougous J.D."/>
            <person name="Ward N."/>
            <person name="Eisen J.A."/>
            <person name="Badger J.H."/>
            <person name="Distel D.L."/>
        </authorList>
    </citation>
    <scope>NUCLEOTIDE SEQUENCE [LARGE SCALE GENOMIC DNA]</scope>
    <source>
        <strain evidence="4">ATCC 39867 / T7901</strain>
    </source>
</reference>
<accession>C5BI19</accession>
<keyword evidence="2" id="KW-0808">Transferase</keyword>
<dbReference type="KEGG" id="ttu:TERTU_1912"/>
<dbReference type="Pfam" id="PF03881">
    <property type="entry name" value="Fructosamin_kin"/>
    <property type="match status" value="1"/>
</dbReference>
<dbReference type="SUPFAM" id="SSF56112">
    <property type="entry name" value="Protein kinase-like (PK-like)"/>
    <property type="match status" value="1"/>
</dbReference>
<proteinExistence type="inferred from homology"/>
<dbReference type="PIRSF" id="PIRSF006221">
    <property type="entry name" value="Ketosamine-3-kinase"/>
    <property type="match status" value="1"/>
</dbReference>
<dbReference type="RefSeq" id="WP_015816908.1">
    <property type="nucleotide sequence ID" value="NC_012997.1"/>
</dbReference>
<organism evidence="3 4">
    <name type="scientific">Teredinibacter turnerae (strain ATCC 39867 / T7901)</name>
    <dbReference type="NCBI Taxonomy" id="377629"/>
    <lineage>
        <taxon>Bacteria</taxon>
        <taxon>Pseudomonadati</taxon>
        <taxon>Pseudomonadota</taxon>
        <taxon>Gammaproteobacteria</taxon>
        <taxon>Cellvibrionales</taxon>
        <taxon>Cellvibrionaceae</taxon>
        <taxon>Teredinibacter</taxon>
    </lineage>
</organism>
<dbReference type="HOGENOM" id="CLU_036517_0_1_6"/>
<sequence>MTAKLWQDIKTSLCNRLEQDLTLVGYNAVGGGDINESFRLETDRGSFFVKHSSAGEPDMFHAEAAGLACLSSFNQLRCPQPLVCGEYGGTRYFVMTFLHLTGSRNDDLLGKQLASLHRESANSHAVTDACSSRPPAATPFGLQINNYIGLSPQSNTPAKHWHSFWLEHRMEPQLRQAIDNGYNVIARGLKRLEENTEILLHGHQPMASAVHGDLWSGNKGICEDGSPAIFDPAFYFGDREVDIALSRLFGGFSSGFYHQYNATWPLDAGFEQREHLYNLYHLLNHLNLFGHGYLGACLNTIEKIDQLAAAHR</sequence>
<dbReference type="PANTHER" id="PTHR12149">
    <property type="entry name" value="FRUCTOSAMINE 3 KINASE-RELATED PROTEIN"/>
    <property type="match status" value="1"/>
</dbReference>
<dbReference type="Gene3D" id="3.90.1200.10">
    <property type="match status" value="1"/>
</dbReference>
<dbReference type="EMBL" id="CP001614">
    <property type="protein sequence ID" value="ACR10796.1"/>
    <property type="molecule type" value="Genomic_DNA"/>
</dbReference>
<dbReference type="STRING" id="377629.TERTU_1912"/>
<dbReference type="Gene3D" id="3.30.200.20">
    <property type="entry name" value="Phosphorylase Kinase, domain 1"/>
    <property type="match status" value="1"/>
</dbReference>
<name>C5BI19_TERTT</name>
<evidence type="ECO:0000313" key="3">
    <source>
        <dbReference type="EMBL" id="ACR10796.1"/>
    </source>
</evidence>
<evidence type="ECO:0000256" key="1">
    <source>
        <dbReference type="ARBA" id="ARBA00009460"/>
    </source>
</evidence>
<dbReference type="eggNOG" id="COG3001">
    <property type="taxonomic scope" value="Bacteria"/>
</dbReference>
<comment type="similarity">
    <text evidence="1 2">Belongs to the fructosamine kinase family.</text>
</comment>
<dbReference type="PANTHER" id="PTHR12149:SF8">
    <property type="entry name" value="PROTEIN-RIBULOSAMINE 3-KINASE"/>
    <property type="match status" value="1"/>
</dbReference>
<keyword evidence="4" id="KW-1185">Reference proteome</keyword>
<dbReference type="Proteomes" id="UP000009080">
    <property type="component" value="Chromosome"/>
</dbReference>